<protein>
    <submittedName>
        <fullName evidence="1">Unannotated protein</fullName>
    </submittedName>
</protein>
<accession>A0A6J6IVN3</accession>
<dbReference type="SUPFAM" id="SSF159659">
    <property type="entry name" value="Cgl1923-like"/>
    <property type="match status" value="1"/>
</dbReference>
<name>A0A6J6IVN3_9ZZZZ</name>
<dbReference type="AlphaFoldDB" id="A0A6J6IVN3"/>
<dbReference type="PIRSF" id="PIRSF028754">
    <property type="entry name" value="UCP028754"/>
    <property type="match status" value="1"/>
</dbReference>
<dbReference type="InterPro" id="IPR008492">
    <property type="entry name" value="Rv2714-like"/>
</dbReference>
<sequence>MLFQLVLRLVAMSNEPLYEFEFDQVEVPSGLHLIAGLTGFTDAGGVLNQFSENIFANLSTSQILTFNNDELLDYRSRRPVMYFEKDHIEDYEPASLGLYLVHDEANQPFLFLHGYEPDFRWEAFTNAILRLIKRLQVKDVTWLHAIPFPIPHTREIGVTVSGNRKEIVNELSEWKPQTQVPGNVLHLLEFKVAQTGMPIVGYVLLCPHYLADNDFPQAAVTAFELVSSSTGLVFPTDDLRDDGSQFLTKLNEQIAENPELQKMIATLEQGYQNEVTGPSRAPIRKPFVKLPNADEIAAELESYLASRQRNNPDDSQG</sequence>
<proteinExistence type="predicted"/>
<dbReference type="Gene3D" id="3.40.50.10900">
    <property type="entry name" value="PAC-like subunit"/>
    <property type="match status" value="1"/>
</dbReference>
<evidence type="ECO:0000313" key="1">
    <source>
        <dbReference type="EMBL" id="CAB4628590.1"/>
    </source>
</evidence>
<gene>
    <name evidence="1" type="ORF">UFOPK2106_00088</name>
    <name evidence="2" type="ORF">UFOPK2328_00102</name>
</gene>
<organism evidence="1">
    <name type="scientific">freshwater metagenome</name>
    <dbReference type="NCBI Taxonomy" id="449393"/>
    <lineage>
        <taxon>unclassified sequences</taxon>
        <taxon>metagenomes</taxon>
        <taxon>ecological metagenomes</taxon>
    </lineage>
</organism>
<dbReference type="EMBL" id="CAEZVS010000005">
    <property type="protein sequence ID" value="CAB4628590.1"/>
    <property type="molecule type" value="Genomic_DNA"/>
</dbReference>
<dbReference type="Gene3D" id="1.10.287.100">
    <property type="match status" value="1"/>
</dbReference>
<reference evidence="1" key="1">
    <citation type="submission" date="2020-05" db="EMBL/GenBank/DDBJ databases">
        <authorList>
            <person name="Chiriac C."/>
            <person name="Salcher M."/>
            <person name="Ghai R."/>
            <person name="Kavagutti S V."/>
        </authorList>
    </citation>
    <scope>NUCLEOTIDE SEQUENCE</scope>
</reference>
<evidence type="ECO:0000313" key="2">
    <source>
        <dbReference type="EMBL" id="CAB4662724.1"/>
    </source>
</evidence>
<dbReference type="EMBL" id="CAEZWX010000007">
    <property type="protein sequence ID" value="CAB4662724.1"/>
    <property type="molecule type" value="Genomic_DNA"/>
</dbReference>
<dbReference type="InterPro" id="IPR038389">
    <property type="entry name" value="PSMG2_sf"/>
</dbReference>
<dbReference type="Pfam" id="PF09754">
    <property type="entry name" value="PAC2"/>
    <property type="match status" value="1"/>
</dbReference>
<dbReference type="InterPro" id="IPR019151">
    <property type="entry name" value="Proteasome_assmbl_chaperone_2"/>
</dbReference>